<comment type="caution">
    <text evidence="14">Lacks conserved residue(s) required for the propagation of feature annotation.</text>
</comment>
<reference evidence="20" key="2">
    <citation type="submission" date="2025-09" db="UniProtKB">
        <authorList>
            <consortium name="Ensembl"/>
        </authorList>
    </citation>
    <scope>IDENTIFICATION</scope>
</reference>
<evidence type="ECO:0000256" key="8">
    <source>
        <dbReference type="ARBA" id="ARBA00022889"/>
    </source>
</evidence>
<accession>A0A3B3B5Z7</accession>
<feature type="compositionally biased region" description="Basic and acidic residues" evidence="16">
    <location>
        <begin position="1042"/>
        <end position="1051"/>
    </location>
</feature>
<dbReference type="CDD" id="cd00055">
    <property type="entry name" value="EGF_Lam"/>
    <property type="match status" value="6"/>
</dbReference>
<keyword evidence="4" id="KW-0272">Extracellular matrix</keyword>
<dbReference type="GO" id="GO:0043256">
    <property type="term" value="C:laminin complex"/>
    <property type="evidence" value="ECO:0007669"/>
    <property type="project" value="TreeGrafter"/>
</dbReference>
<feature type="signal peptide" evidence="17">
    <location>
        <begin position="1"/>
        <end position="16"/>
    </location>
</feature>
<dbReference type="Gene3D" id="2.10.25.10">
    <property type="entry name" value="Laminin"/>
    <property type="match status" value="4"/>
</dbReference>
<evidence type="ECO:0000256" key="4">
    <source>
        <dbReference type="ARBA" id="ARBA00022530"/>
    </source>
</evidence>
<dbReference type="PANTHER" id="PTHR10574:SF268">
    <property type="entry name" value="LAMININ SUBUNIT BETA-3"/>
    <property type="match status" value="1"/>
</dbReference>
<evidence type="ECO:0000256" key="17">
    <source>
        <dbReference type="SAM" id="SignalP"/>
    </source>
</evidence>
<dbReference type="PRINTS" id="PR00011">
    <property type="entry name" value="EGFLAMININ"/>
</dbReference>
<protein>
    <submittedName>
        <fullName evidence="20">Laminin subunit beta 3</fullName>
    </submittedName>
</protein>
<evidence type="ECO:0000256" key="10">
    <source>
        <dbReference type="ARBA" id="ARBA00023157"/>
    </source>
</evidence>
<comment type="subcellular location">
    <subcellularLocation>
        <location evidence="2">Cell projection</location>
    </subcellularLocation>
    <subcellularLocation>
        <location evidence="1">Secreted</location>
        <location evidence="1">Extracellular space</location>
        <location evidence="1">Extracellular matrix</location>
        <location evidence="1">Basement membrane</location>
    </subcellularLocation>
</comment>
<evidence type="ECO:0000256" key="12">
    <source>
        <dbReference type="ARBA" id="ARBA00023273"/>
    </source>
</evidence>
<evidence type="ECO:0000259" key="19">
    <source>
        <dbReference type="PROSITE" id="PS51117"/>
    </source>
</evidence>
<evidence type="ECO:0000313" key="21">
    <source>
        <dbReference type="Proteomes" id="UP000261560"/>
    </source>
</evidence>
<proteinExistence type="predicted"/>
<evidence type="ECO:0000256" key="14">
    <source>
        <dbReference type="PROSITE-ProRule" id="PRU00460"/>
    </source>
</evidence>
<dbReference type="FunFam" id="2.10.25.10:FF:000090">
    <property type="entry name" value="laminin subunit alpha"/>
    <property type="match status" value="1"/>
</dbReference>
<dbReference type="Gene3D" id="1.20.1170.10">
    <property type="match status" value="1"/>
</dbReference>
<keyword evidence="8" id="KW-0130">Cell adhesion</keyword>
<evidence type="ECO:0000256" key="11">
    <source>
        <dbReference type="ARBA" id="ARBA00023180"/>
    </source>
</evidence>
<evidence type="ECO:0000256" key="9">
    <source>
        <dbReference type="ARBA" id="ARBA00023054"/>
    </source>
</evidence>
<evidence type="ECO:0000313" key="20">
    <source>
        <dbReference type="Ensembl" id="ENSOMEP00000000587.1"/>
    </source>
</evidence>
<keyword evidence="9 15" id="KW-0175">Coiled coil</keyword>
<feature type="disulfide bond" evidence="14">
    <location>
        <begin position="472"/>
        <end position="484"/>
    </location>
</feature>
<evidence type="ECO:0000256" key="6">
    <source>
        <dbReference type="ARBA" id="ARBA00022737"/>
    </source>
</evidence>
<dbReference type="Pfam" id="PF24973">
    <property type="entry name" value="EGF_LMN_ATRN"/>
    <property type="match status" value="1"/>
</dbReference>
<feature type="disulfide bond" evidence="14">
    <location>
        <begin position="541"/>
        <end position="550"/>
    </location>
</feature>
<reference evidence="20" key="1">
    <citation type="submission" date="2025-08" db="UniProtKB">
        <authorList>
            <consortium name="Ensembl"/>
        </authorList>
    </citation>
    <scope>IDENTIFICATION</scope>
</reference>
<dbReference type="GeneTree" id="ENSGT00940000165244"/>
<feature type="domain" description="Laminin N-terminal" evidence="19">
    <location>
        <begin position="21"/>
        <end position="248"/>
    </location>
</feature>
<feature type="chain" id="PRO_5017283904" evidence="17">
    <location>
        <begin position="17"/>
        <end position="1155"/>
    </location>
</feature>
<dbReference type="PROSITE" id="PS01248">
    <property type="entry name" value="EGF_LAM_1"/>
    <property type="match status" value="2"/>
</dbReference>
<keyword evidence="21" id="KW-1185">Reference proteome</keyword>
<feature type="disulfide bond" evidence="14">
    <location>
        <begin position="474"/>
        <end position="491"/>
    </location>
</feature>
<feature type="disulfide bond" evidence="14">
    <location>
        <begin position="522"/>
        <end position="539"/>
    </location>
</feature>
<name>A0A3B3B5Z7_ORYME</name>
<dbReference type="GO" id="GO:0070831">
    <property type="term" value="P:basement membrane assembly"/>
    <property type="evidence" value="ECO:0007669"/>
    <property type="project" value="TreeGrafter"/>
</dbReference>
<dbReference type="InterPro" id="IPR050440">
    <property type="entry name" value="Laminin/Netrin_ECM"/>
</dbReference>
<feature type="coiled-coil region" evidence="15">
    <location>
        <begin position="931"/>
        <end position="996"/>
    </location>
</feature>
<dbReference type="OMA" id="NKREQFE"/>
<keyword evidence="7" id="KW-0084">Basement membrane</keyword>
<keyword evidence="10 14" id="KW-1015">Disulfide bond</keyword>
<dbReference type="FunFam" id="2.60.120.260:FF:000073">
    <property type="entry name" value="Laminin subunit beta 3"/>
    <property type="match status" value="1"/>
</dbReference>
<feature type="domain" description="Laminin EGF-like" evidence="18">
    <location>
        <begin position="371"/>
        <end position="422"/>
    </location>
</feature>
<dbReference type="GO" id="GO:0007411">
    <property type="term" value="P:axon guidance"/>
    <property type="evidence" value="ECO:0007669"/>
    <property type="project" value="TreeGrafter"/>
</dbReference>
<evidence type="ECO:0000256" key="2">
    <source>
        <dbReference type="ARBA" id="ARBA00004316"/>
    </source>
</evidence>
<dbReference type="PROSITE" id="PS51117">
    <property type="entry name" value="LAMININ_NTER"/>
    <property type="match status" value="1"/>
</dbReference>
<feature type="disulfide bond" evidence="14">
    <location>
        <begin position="425"/>
        <end position="442"/>
    </location>
</feature>
<dbReference type="InterPro" id="IPR056558">
    <property type="entry name" value="LAMB1-4_helical"/>
</dbReference>
<dbReference type="GO" id="GO:0009887">
    <property type="term" value="P:animal organ morphogenesis"/>
    <property type="evidence" value="ECO:0007669"/>
    <property type="project" value="TreeGrafter"/>
</dbReference>
<dbReference type="FunFam" id="2.10.25.10:FF:000224">
    <property type="entry name" value="Usherin"/>
    <property type="match status" value="1"/>
</dbReference>
<feature type="domain" description="Laminin EGF-like" evidence="18">
    <location>
        <begin position="472"/>
        <end position="519"/>
    </location>
</feature>
<feature type="domain" description="Laminin EGF-like" evidence="18">
    <location>
        <begin position="520"/>
        <end position="566"/>
    </location>
</feature>
<dbReference type="Pfam" id="PF00055">
    <property type="entry name" value="Laminin_N"/>
    <property type="match status" value="1"/>
</dbReference>
<evidence type="ECO:0000256" key="7">
    <source>
        <dbReference type="ARBA" id="ARBA00022869"/>
    </source>
</evidence>
<evidence type="ECO:0000256" key="13">
    <source>
        <dbReference type="ARBA" id="ARBA00023292"/>
    </source>
</evidence>
<dbReference type="SUPFAM" id="SSF57196">
    <property type="entry name" value="EGF/Laminin"/>
    <property type="match status" value="5"/>
</dbReference>
<feature type="region of interest" description="Disordered" evidence="16">
    <location>
        <begin position="1039"/>
        <end position="1059"/>
    </location>
</feature>
<dbReference type="GO" id="GO:0034446">
    <property type="term" value="P:substrate adhesion-dependent cell spreading"/>
    <property type="evidence" value="ECO:0007669"/>
    <property type="project" value="TreeGrafter"/>
</dbReference>
<feature type="disulfide bond" evidence="14">
    <location>
        <begin position="393"/>
        <end position="402"/>
    </location>
</feature>
<dbReference type="GO" id="GO:0009888">
    <property type="term" value="P:tissue development"/>
    <property type="evidence" value="ECO:0007669"/>
    <property type="project" value="TreeGrafter"/>
</dbReference>
<dbReference type="InterPro" id="IPR056863">
    <property type="entry name" value="LMN_ATRN_NET-like_EGF"/>
</dbReference>
<dbReference type="GeneID" id="112144579"/>
<keyword evidence="6" id="KW-0677">Repeat</keyword>
<feature type="domain" description="Laminin EGF-like" evidence="18">
    <location>
        <begin position="423"/>
        <end position="471"/>
    </location>
</feature>
<sequence>MKTLLLLAVISAACRAQTDCSLGACYPPSQDLLLGRVQQLRASSTCGLAESEVFCTLYQQRRIKCCPCDSRNPNGQLAHTVQDVLSTSGPERWWQSRKGVTPVNLQLDLNSLFQLDSLVLSFKGPRPGALVIERTLDHGQTWQPVLYLATDCQRSFPSIPTSAPLKLEHTYCHPLKPNGANPNQEQTIDFSPLRQYMFAPASHSQKVEATSGLTGLRVKLTELGDVPQLPGRGLSQFYALKEMRVMGSCMCHGHANRCVPQDSAVQVSPQCDCQHNTAGLNCERCADLYNDLPWRAAEDGNTHACKRCECNNHAQSCHFDWALFESSGRRSGGVCDNCMHHTTGPNCDRCAPGYQPNPRSRMDRPDACIRCSCSADGTVDGGLCEDSLDSCRCKEKVEGPRCDRCKTGFYGLSASNPAGCNPCSCSPDGSISGVCDPVTGQCPCRPHFQGRTCDLCSDGYWKPALSKRCEPCGCDPTSSTSDTCDQVTGQCRCRPGFGGRTCTECPEGSYGDPLTGCRRCRCDTEGSLPGGCDKQTGACQCRPGVTGARCDSCSRGHCNSFPACKECPSCFFSLDEQLRTMSLALERLSNSLLSRPGTGAPLDPLILALEDQLDRIRSSVSLPPGSVSEVKDTLSQLEELRKQLDQANGTLPSIEKTPDLASELDKLQDLLNRLTLIYKAKKAGLENSISSDNTGAFDAIRKAYDESTEAAEKVNDTRTTLQEAAAIRQEAKDLQGQVQPTNTRDLGKLNHSMASQPNLTPTAKQVCGSSRSEPCTPLQCPGEDLCPPEGAPPCEKAAECVGALPLSRRANADAEDVKERLGRLNKNITEAAEKLQKTQEKTKKVRQSAEQLSDKIKQARDVFEEDLNVTRGLVRELKNFLSDPTSNLNQIQEVSDWVLAAKLPLSIADLTKKLDQLKDLAANLPNSTAVLKEAEPQLEMARRLLQDAQDTRDVALGVKADVNELLKGFSNTEGALSDLEDKLQDVNDLIDSLSSNLSLSENLLSPAEKVLDEASALMKPMKPQLENLKALLLDADQQAQDAEEKATKAEEEATAADQDLLNLEKQLDRLKKEASPGTTAGSAEDRLAKLKEDAAALTNTTEMIMKSLDGKADSLRELQDEVLQKSSKLEGLNARVQDLLTQLRKKAHDLRKCRG</sequence>
<dbReference type="Pfam" id="PF23219">
    <property type="entry name" value="LAMB1"/>
    <property type="match status" value="1"/>
</dbReference>
<dbReference type="PaxDb" id="30732-ENSOMEP00000000587"/>
<dbReference type="KEGG" id="oml:112144579"/>
<dbReference type="RefSeq" id="XP_024124924.1">
    <property type="nucleotide sequence ID" value="XM_024269156.2"/>
</dbReference>
<dbReference type="FunFam" id="2.10.25.10:FF:000135">
    <property type="entry name" value="Laminin subunit beta 4"/>
    <property type="match status" value="1"/>
</dbReference>
<feature type="disulfide bond" evidence="14">
    <location>
        <begin position="273"/>
        <end position="282"/>
    </location>
</feature>
<dbReference type="OrthoDB" id="8545473at2759"/>
<evidence type="ECO:0000256" key="1">
    <source>
        <dbReference type="ARBA" id="ARBA00004302"/>
    </source>
</evidence>
<keyword evidence="11" id="KW-0325">Glycoprotein</keyword>
<dbReference type="SUPFAM" id="SSF101082">
    <property type="entry name" value="Typo IV secretion system protein TraC"/>
    <property type="match status" value="1"/>
</dbReference>
<organism evidence="20 21">
    <name type="scientific">Oryzias melastigma</name>
    <name type="common">Marine medaka</name>
    <dbReference type="NCBI Taxonomy" id="30732"/>
    <lineage>
        <taxon>Eukaryota</taxon>
        <taxon>Metazoa</taxon>
        <taxon>Chordata</taxon>
        <taxon>Craniata</taxon>
        <taxon>Vertebrata</taxon>
        <taxon>Euteleostomi</taxon>
        <taxon>Actinopterygii</taxon>
        <taxon>Neopterygii</taxon>
        <taxon>Teleostei</taxon>
        <taxon>Neoteleostei</taxon>
        <taxon>Acanthomorphata</taxon>
        <taxon>Ovalentaria</taxon>
        <taxon>Atherinomorphae</taxon>
        <taxon>Beloniformes</taxon>
        <taxon>Adrianichthyidae</taxon>
        <taxon>Oryziinae</taxon>
        <taxon>Oryzias</taxon>
    </lineage>
</organism>
<feature type="disulfide bond" evidence="14">
    <location>
        <begin position="444"/>
        <end position="453"/>
    </location>
</feature>
<dbReference type="Gene3D" id="2.60.120.260">
    <property type="entry name" value="Galactose-binding domain-like"/>
    <property type="match status" value="1"/>
</dbReference>
<evidence type="ECO:0000256" key="16">
    <source>
        <dbReference type="SAM" id="MobiDB-lite"/>
    </source>
</evidence>
<feature type="disulfide bond" evidence="14">
    <location>
        <begin position="338"/>
        <end position="347"/>
    </location>
</feature>
<feature type="disulfide bond" evidence="14">
    <location>
        <begin position="493"/>
        <end position="502"/>
    </location>
</feature>
<evidence type="ECO:0000259" key="18">
    <source>
        <dbReference type="PROSITE" id="PS50027"/>
    </source>
</evidence>
<evidence type="ECO:0000256" key="3">
    <source>
        <dbReference type="ARBA" id="ARBA00022525"/>
    </source>
</evidence>
<keyword evidence="13 14" id="KW-0424">Laminin EGF-like domain</keyword>
<feature type="coiled-coil region" evidence="15">
    <location>
        <begin position="627"/>
        <end position="657"/>
    </location>
</feature>
<dbReference type="AlphaFoldDB" id="A0A3B3B5Z7"/>
<evidence type="ECO:0000256" key="15">
    <source>
        <dbReference type="SAM" id="Coils"/>
    </source>
</evidence>
<feature type="disulfide bond" evidence="14">
    <location>
        <begin position="423"/>
        <end position="435"/>
    </location>
</feature>
<feature type="domain" description="Laminin EGF-like" evidence="18">
    <location>
        <begin position="308"/>
        <end position="370"/>
    </location>
</feature>
<dbReference type="Proteomes" id="UP000261560">
    <property type="component" value="Unplaced"/>
</dbReference>
<dbReference type="Pfam" id="PF00053">
    <property type="entry name" value="EGF_laminin"/>
    <property type="match status" value="5"/>
</dbReference>
<dbReference type="InterPro" id="IPR008211">
    <property type="entry name" value="Laminin_N"/>
</dbReference>
<dbReference type="SMART" id="SM00180">
    <property type="entry name" value="EGF_Lam"/>
    <property type="match status" value="6"/>
</dbReference>
<keyword evidence="3" id="KW-0964">Secreted</keyword>
<feature type="coiled-coil region" evidence="15">
    <location>
        <begin position="807"/>
        <end position="862"/>
    </location>
</feature>
<dbReference type="Ensembl" id="ENSOMET00000015616.1">
    <property type="protein sequence ID" value="ENSOMEP00000000587.1"/>
    <property type="gene ID" value="ENSOMEG00000001470.1"/>
</dbReference>
<dbReference type="SMART" id="SM00136">
    <property type="entry name" value="LamNT"/>
    <property type="match status" value="1"/>
</dbReference>
<feature type="disulfide bond" evidence="14">
    <location>
        <begin position="520"/>
        <end position="532"/>
    </location>
</feature>
<keyword evidence="12" id="KW-0966">Cell projection</keyword>
<dbReference type="PROSITE" id="PS50027">
    <property type="entry name" value="EGF_LAM_2"/>
    <property type="match status" value="6"/>
</dbReference>
<dbReference type="GO" id="GO:0042995">
    <property type="term" value="C:cell projection"/>
    <property type="evidence" value="ECO:0007669"/>
    <property type="project" value="UniProtKB-SubCell"/>
</dbReference>
<keyword evidence="5 17" id="KW-0732">Signal</keyword>
<dbReference type="Gene3D" id="2.170.300.10">
    <property type="entry name" value="Tie2 ligand-binding domain superfamily"/>
    <property type="match status" value="1"/>
</dbReference>
<dbReference type="STRING" id="30732.ENSOMEP00000000587"/>
<dbReference type="PANTHER" id="PTHR10574">
    <property type="entry name" value="NETRIN/LAMININ-RELATED"/>
    <property type="match status" value="1"/>
</dbReference>
<evidence type="ECO:0000256" key="5">
    <source>
        <dbReference type="ARBA" id="ARBA00022729"/>
    </source>
</evidence>
<dbReference type="InterPro" id="IPR002049">
    <property type="entry name" value="LE_dom"/>
</dbReference>
<dbReference type="GO" id="GO:0016477">
    <property type="term" value="P:cell migration"/>
    <property type="evidence" value="ECO:0007669"/>
    <property type="project" value="TreeGrafter"/>
</dbReference>
<feature type="domain" description="Laminin EGF-like" evidence="18">
    <location>
        <begin position="249"/>
        <end position="307"/>
    </location>
</feature>